<gene>
    <name evidence="2" type="ORF">HJC23_008893</name>
</gene>
<dbReference type="EMBL" id="JABMIG020000443">
    <property type="protein sequence ID" value="KAL3777776.1"/>
    <property type="molecule type" value="Genomic_DNA"/>
</dbReference>
<dbReference type="InterPro" id="IPR005331">
    <property type="entry name" value="Sulfotransferase"/>
</dbReference>
<keyword evidence="1" id="KW-0472">Membrane</keyword>
<keyword evidence="1" id="KW-1133">Transmembrane helix</keyword>
<dbReference type="Pfam" id="PF03567">
    <property type="entry name" value="Sulfotransfer_2"/>
    <property type="match status" value="1"/>
</dbReference>
<sequence>MKGEDKQVAFATPALGPLNASPTTQVGKHFITRRFSILATLLVSASFTIINVYIGHQNFHYFRKRQWRLYQHNHNAPHIQRRRRKVASTSSETVQIIRDGEYITQLLRGEEKLARGIEQQRFKYQPGTLRMSSNEALQHCHVNMTQYANHFLQRAFVLVSISESHGLIYRNVPKSASSSSRYAMENLFGGVDRRMKLDEINTLVTDEGYSLISFIRDPLERFYSSYDEAYFRKGPWFGEGRLVKNRPGERKGYLKTKHKVEPYPYLYEGMKTYDDFRAKFCDKNSDKECKTADTVDDGDLTRRFEQFVHDYSGLDPFDLHLGLQVPFLSNPQTGEPLPISELYNASHAESEWLKIAKDNAVEIPGDGLVHGRKTPRRFNVDLVTDATKQKICRILMLDYCCLNLELPDVCKQGLMKEGVDDSYSCAMERKGKQFFILPWNNL</sequence>
<evidence type="ECO:0000313" key="3">
    <source>
        <dbReference type="Proteomes" id="UP001516023"/>
    </source>
</evidence>
<protein>
    <submittedName>
        <fullName evidence="2">Uncharacterized protein</fullName>
    </submittedName>
</protein>
<proteinExistence type="predicted"/>
<accession>A0ABD3NRL9</accession>
<comment type="caution">
    <text evidence="2">The sequence shown here is derived from an EMBL/GenBank/DDBJ whole genome shotgun (WGS) entry which is preliminary data.</text>
</comment>
<evidence type="ECO:0000313" key="2">
    <source>
        <dbReference type="EMBL" id="KAL3777776.1"/>
    </source>
</evidence>
<feature type="transmembrane region" description="Helical" evidence="1">
    <location>
        <begin position="36"/>
        <end position="55"/>
    </location>
</feature>
<name>A0ABD3NRL9_9STRA</name>
<dbReference type="Proteomes" id="UP001516023">
    <property type="component" value="Unassembled WGS sequence"/>
</dbReference>
<organism evidence="2 3">
    <name type="scientific">Cyclotella cryptica</name>
    <dbReference type="NCBI Taxonomy" id="29204"/>
    <lineage>
        <taxon>Eukaryota</taxon>
        <taxon>Sar</taxon>
        <taxon>Stramenopiles</taxon>
        <taxon>Ochrophyta</taxon>
        <taxon>Bacillariophyta</taxon>
        <taxon>Coscinodiscophyceae</taxon>
        <taxon>Thalassiosirophycidae</taxon>
        <taxon>Stephanodiscales</taxon>
        <taxon>Stephanodiscaceae</taxon>
        <taxon>Cyclotella</taxon>
    </lineage>
</organism>
<dbReference type="AlphaFoldDB" id="A0ABD3NRL9"/>
<keyword evidence="3" id="KW-1185">Reference proteome</keyword>
<reference evidence="2 3" key="1">
    <citation type="journal article" date="2020" name="G3 (Bethesda)">
        <title>Improved Reference Genome for Cyclotella cryptica CCMP332, a Model for Cell Wall Morphogenesis, Salinity Adaptation, and Lipid Production in Diatoms (Bacillariophyta).</title>
        <authorList>
            <person name="Roberts W.R."/>
            <person name="Downey K.M."/>
            <person name="Ruck E.C."/>
            <person name="Traller J.C."/>
            <person name="Alverson A.J."/>
        </authorList>
    </citation>
    <scope>NUCLEOTIDE SEQUENCE [LARGE SCALE GENOMIC DNA]</scope>
    <source>
        <strain evidence="2 3">CCMP332</strain>
    </source>
</reference>
<keyword evidence="1" id="KW-0812">Transmembrane</keyword>
<evidence type="ECO:0000256" key="1">
    <source>
        <dbReference type="SAM" id="Phobius"/>
    </source>
</evidence>